<evidence type="ECO:0000313" key="3">
    <source>
        <dbReference type="Proteomes" id="UP000298416"/>
    </source>
</evidence>
<feature type="compositionally biased region" description="Low complexity" evidence="1">
    <location>
        <begin position="49"/>
        <end position="63"/>
    </location>
</feature>
<protein>
    <submittedName>
        <fullName evidence="2">Uncharacterized protein</fullName>
    </submittedName>
</protein>
<sequence>MAPLRTSTEPNSDSDLSNHETTITVLLVRRSVGVTNAPAPSSGEDEAAAAEAEGGVEATTAADQTVQLSTGVNEEAADDQDDQETPAEGDEETEREPPPAPATAGQGDGRQLRPRDRLTPPNRFLNQI</sequence>
<dbReference type="Proteomes" id="UP000298416">
    <property type="component" value="Unassembled WGS sequence"/>
</dbReference>
<keyword evidence="3" id="KW-1185">Reference proteome</keyword>
<accession>A0A8X8Y226</accession>
<reference evidence="2" key="2">
    <citation type="submission" date="2020-08" db="EMBL/GenBank/DDBJ databases">
        <title>Plant Genome Project.</title>
        <authorList>
            <person name="Zhang R.-G."/>
        </authorList>
    </citation>
    <scope>NUCLEOTIDE SEQUENCE</scope>
    <source>
        <strain evidence="2">Huo1</strain>
        <tissue evidence="2">Leaf</tissue>
    </source>
</reference>
<dbReference type="EMBL" id="PNBA02000005">
    <property type="protein sequence ID" value="KAG6424105.1"/>
    <property type="molecule type" value="Genomic_DNA"/>
</dbReference>
<evidence type="ECO:0000313" key="2">
    <source>
        <dbReference type="EMBL" id="KAG6424105.1"/>
    </source>
</evidence>
<feature type="region of interest" description="Disordered" evidence="1">
    <location>
        <begin position="35"/>
        <end position="128"/>
    </location>
</feature>
<gene>
    <name evidence="2" type="ORF">SASPL_114517</name>
</gene>
<evidence type="ECO:0000256" key="1">
    <source>
        <dbReference type="SAM" id="MobiDB-lite"/>
    </source>
</evidence>
<dbReference type="AlphaFoldDB" id="A0A8X8Y226"/>
<comment type="caution">
    <text evidence="2">The sequence shown here is derived from an EMBL/GenBank/DDBJ whole genome shotgun (WGS) entry which is preliminary data.</text>
</comment>
<proteinExistence type="predicted"/>
<feature type="compositionally biased region" description="Acidic residues" evidence="1">
    <location>
        <begin position="75"/>
        <end position="94"/>
    </location>
</feature>
<organism evidence="2">
    <name type="scientific">Salvia splendens</name>
    <name type="common">Scarlet sage</name>
    <dbReference type="NCBI Taxonomy" id="180675"/>
    <lineage>
        <taxon>Eukaryota</taxon>
        <taxon>Viridiplantae</taxon>
        <taxon>Streptophyta</taxon>
        <taxon>Embryophyta</taxon>
        <taxon>Tracheophyta</taxon>
        <taxon>Spermatophyta</taxon>
        <taxon>Magnoliopsida</taxon>
        <taxon>eudicotyledons</taxon>
        <taxon>Gunneridae</taxon>
        <taxon>Pentapetalae</taxon>
        <taxon>asterids</taxon>
        <taxon>lamiids</taxon>
        <taxon>Lamiales</taxon>
        <taxon>Lamiaceae</taxon>
        <taxon>Nepetoideae</taxon>
        <taxon>Mentheae</taxon>
        <taxon>Salviinae</taxon>
        <taxon>Salvia</taxon>
        <taxon>Salvia subgen. Calosphace</taxon>
        <taxon>core Calosphace</taxon>
    </lineage>
</organism>
<feature type="region of interest" description="Disordered" evidence="1">
    <location>
        <begin position="1"/>
        <end position="20"/>
    </location>
</feature>
<name>A0A8X8Y226_SALSN</name>
<reference evidence="2" key="1">
    <citation type="submission" date="2018-01" db="EMBL/GenBank/DDBJ databases">
        <authorList>
            <person name="Mao J.F."/>
        </authorList>
    </citation>
    <scope>NUCLEOTIDE SEQUENCE</scope>
    <source>
        <strain evidence="2">Huo1</strain>
        <tissue evidence="2">Leaf</tissue>
    </source>
</reference>